<evidence type="ECO:0000256" key="1">
    <source>
        <dbReference type="SAM" id="MobiDB-lite"/>
    </source>
</evidence>
<reference evidence="2 3" key="1">
    <citation type="journal article" date="2020" name="BMC Genomics">
        <title>Intraspecific diversification of the crop wild relative Brassica cretica Lam. using demographic model selection.</title>
        <authorList>
            <person name="Kioukis A."/>
            <person name="Michalopoulou V.A."/>
            <person name="Briers L."/>
            <person name="Pirintsos S."/>
            <person name="Studholme D.J."/>
            <person name="Pavlidis P."/>
            <person name="Sarris P.F."/>
        </authorList>
    </citation>
    <scope>NUCLEOTIDE SEQUENCE [LARGE SCALE GENOMIC DNA]</scope>
    <source>
        <strain evidence="3">cv. PFS-1207/04</strain>
    </source>
</reference>
<keyword evidence="3" id="KW-1185">Reference proteome</keyword>
<proteinExistence type="predicted"/>
<feature type="region of interest" description="Disordered" evidence="1">
    <location>
        <begin position="18"/>
        <end position="40"/>
    </location>
</feature>
<organism evidence="2 3">
    <name type="scientific">Brassica cretica</name>
    <name type="common">Mustard</name>
    <dbReference type="NCBI Taxonomy" id="69181"/>
    <lineage>
        <taxon>Eukaryota</taxon>
        <taxon>Viridiplantae</taxon>
        <taxon>Streptophyta</taxon>
        <taxon>Embryophyta</taxon>
        <taxon>Tracheophyta</taxon>
        <taxon>Spermatophyta</taxon>
        <taxon>Magnoliopsida</taxon>
        <taxon>eudicotyledons</taxon>
        <taxon>Gunneridae</taxon>
        <taxon>Pentapetalae</taxon>
        <taxon>rosids</taxon>
        <taxon>malvids</taxon>
        <taxon>Brassicales</taxon>
        <taxon>Brassicaceae</taxon>
        <taxon>Brassiceae</taxon>
        <taxon>Brassica</taxon>
    </lineage>
</organism>
<evidence type="ECO:0000313" key="3">
    <source>
        <dbReference type="Proteomes" id="UP000266723"/>
    </source>
</evidence>
<accession>A0ABQ7AV84</accession>
<comment type="caution">
    <text evidence="2">The sequence shown here is derived from an EMBL/GenBank/DDBJ whole genome shotgun (WGS) entry which is preliminary data.</text>
</comment>
<dbReference type="Proteomes" id="UP000266723">
    <property type="component" value="Unassembled WGS sequence"/>
</dbReference>
<evidence type="ECO:0000313" key="2">
    <source>
        <dbReference type="EMBL" id="KAF3518024.1"/>
    </source>
</evidence>
<name>A0ABQ7AV84_BRACR</name>
<gene>
    <name evidence="2" type="ORF">DY000_02059255</name>
</gene>
<protein>
    <submittedName>
        <fullName evidence="2">Uncharacterized protein</fullName>
    </submittedName>
</protein>
<dbReference type="EMBL" id="QGKV02001556">
    <property type="protein sequence ID" value="KAF3518024.1"/>
    <property type="molecule type" value="Genomic_DNA"/>
</dbReference>
<sequence>MREFTIYRTGYKGFQDSRDKAKHVKSIQEQDQHGTGCHGEPYPSSNVPLVRIVRLWLITNSPKASYILSLSVSQLLVPSHTLYSAHFNKGEGRESDGKALVTYSGAPSIRCNDHDFIKRSEMDALIKMLKDNGNIHGYSFVASMVAKAI</sequence>